<dbReference type="EMBL" id="AP028654">
    <property type="protein sequence ID" value="BEP27939.1"/>
    <property type="molecule type" value="Genomic_DNA"/>
</dbReference>
<protein>
    <submittedName>
        <fullName evidence="2">ATPase</fullName>
    </submittedName>
</protein>
<dbReference type="InterPro" id="IPR005531">
    <property type="entry name" value="Asp23"/>
</dbReference>
<dbReference type="Proteomes" id="UP001321786">
    <property type="component" value="Chromosome"/>
</dbReference>
<evidence type="ECO:0000313" key="2">
    <source>
        <dbReference type="EMBL" id="BEP27939.1"/>
    </source>
</evidence>
<dbReference type="KEGG" id="hprf:HLPR_02700"/>
<dbReference type="InterPro" id="IPR027417">
    <property type="entry name" value="P-loop_NTPase"/>
</dbReference>
<gene>
    <name evidence="2" type="ORF">HLPR_02700</name>
</gene>
<dbReference type="Pfam" id="PF03780">
    <property type="entry name" value="Asp23"/>
    <property type="match status" value="1"/>
</dbReference>
<evidence type="ECO:0000256" key="1">
    <source>
        <dbReference type="ARBA" id="ARBA00005721"/>
    </source>
</evidence>
<sequence length="274" mass="31052">MKVYALVGKSGTGKSHRAMKVAFEKDIDYIIDDGLLIEGTKKIAGSSAKRENTKIAAVKRALFFNDNHREEVVKVLKKNFDKTILIIGTSIKMVENITETLELTKIDEFVFIEDISSKEEIEKALSERGDHGKHVIPLPAMEIKSDFSGYFLDTFKTVLRRKDNRIKIGEKSVVRPTYSYIGNFVIFNRTIIQIIEGASFETNGIVKIIKSKIRKVENGIFIESDVVSEYGYNVLEVAERLQNTIKSRVEYMSNINVTAVNIVVRHVKTNVTKN</sequence>
<dbReference type="RefSeq" id="WP_338536297.1">
    <property type="nucleotide sequence ID" value="NZ_AP028654.1"/>
</dbReference>
<organism evidence="2 3">
    <name type="scientific">Helicovermis profundi</name>
    <dbReference type="NCBI Taxonomy" id="3065157"/>
    <lineage>
        <taxon>Bacteria</taxon>
        <taxon>Bacillati</taxon>
        <taxon>Bacillota</taxon>
        <taxon>Clostridia</taxon>
        <taxon>Helicovermis</taxon>
    </lineage>
</organism>
<comment type="similarity">
    <text evidence="1">Belongs to the asp23 family.</text>
</comment>
<proteinExistence type="inferred from homology"/>
<accession>A0AAU9E0N4</accession>
<dbReference type="SUPFAM" id="SSF52540">
    <property type="entry name" value="P-loop containing nucleoside triphosphate hydrolases"/>
    <property type="match status" value="1"/>
</dbReference>
<reference evidence="2 3" key="1">
    <citation type="submission" date="2023-08" db="EMBL/GenBank/DDBJ databases">
        <title>Helicovermis profunda gen. nov., sp. nov., a novel mesophilic, fermentative bacterium within the Bacillota from a deep-sea hydrothermal vent chimney.</title>
        <authorList>
            <person name="Miyazaki U."/>
            <person name="Mizutani D."/>
            <person name="Hashimoto Y."/>
            <person name="Tame A."/>
            <person name="Sawayama S."/>
            <person name="Miyazaki J."/>
            <person name="Takai K."/>
            <person name="Nakagawa S."/>
        </authorList>
    </citation>
    <scope>NUCLEOTIDE SEQUENCE [LARGE SCALE GENOMIC DNA]</scope>
    <source>
        <strain evidence="2 3">S502</strain>
    </source>
</reference>
<name>A0AAU9E0N4_9FIRM</name>
<keyword evidence="3" id="KW-1185">Reference proteome</keyword>
<dbReference type="AlphaFoldDB" id="A0AAU9E0N4"/>
<evidence type="ECO:0000313" key="3">
    <source>
        <dbReference type="Proteomes" id="UP001321786"/>
    </source>
</evidence>